<accession>A0AAF0QK97</accession>
<dbReference type="Proteomes" id="UP001234989">
    <property type="component" value="Chromosome 4"/>
</dbReference>
<proteinExistence type="predicted"/>
<organism evidence="1 2">
    <name type="scientific">Solanum verrucosum</name>
    <dbReference type="NCBI Taxonomy" id="315347"/>
    <lineage>
        <taxon>Eukaryota</taxon>
        <taxon>Viridiplantae</taxon>
        <taxon>Streptophyta</taxon>
        <taxon>Embryophyta</taxon>
        <taxon>Tracheophyta</taxon>
        <taxon>Spermatophyta</taxon>
        <taxon>Magnoliopsida</taxon>
        <taxon>eudicotyledons</taxon>
        <taxon>Gunneridae</taxon>
        <taxon>Pentapetalae</taxon>
        <taxon>asterids</taxon>
        <taxon>lamiids</taxon>
        <taxon>Solanales</taxon>
        <taxon>Solanaceae</taxon>
        <taxon>Solanoideae</taxon>
        <taxon>Solaneae</taxon>
        <taxon>Solanum</taxon>
    </lineage>
</organism>
<evidence type="ECO:0000313" key="1">
    <source>
        <dbReference type="EMBL" id="WMV24658.1"/>
    </source>
</evidence>
<dbReference type="EMBL" id="CP133615">
    <property type="protein sequence ID" value="WMV24658.1"/>
    <property type="molecule type" value="Genomic_DNA"/>
</dbReference>
<gene>
    <name evidence="1" type="ORF">MTR67_018043</name>
</gene>
<protein>
    <submittedName>
        <fullName evidence="1">Uncharacterized protein</fullName>
    </submittedName>
</protein>
<evidence type="ECO:0000313" key="2">
    <source>
        <dbReference type="Proteomes" id="UP001234989"/>
    </source>
</evidence>
<dbReference type="AlphaFoldDB" id="A0AAF0QK97"/>
<name>A0AAF0QK97_SOLVR</name>
<sequence length="189" mass="21990">MKLAVYSAMKAFQLVIILNSPPLRRYCDTMCPWPLAVNGKLRIDYQGVEICLERPWRRETMHNLVKEAGIDFKNFGDDLNAAKEHDIKQLIFLVMIWIRVQLKQCSSVGHLHNEVVEFVEFSFRTLYSFLRLEAPSWLEESNSFGTAIISSFLDYRRAPLSGISLARVEFRPTEFIINAFFNNLKPGRR</sequence>
<reference evidence="1" key="1">
    <citation type="submission" date="2023-08" db="EMBL/GenBank/DDBJ databases">
        <title>A de novo genome assembly of Solanum verrucosum Schlechtendal, a Mexican diploid species geographically isolated from the other diploid A-genome species in potato relatives.</title>
        <authorList>
            <person name="Hosaka K."/>
        </authorList>
    </citation>
    <scope>NUCLEOTIDE SEQUENCE</scope>
    <source>
        <tissue evidence="1">Young leaves</tissue>
    </source>
</reference>
<keyword evidence="2" id="KW-1185">Reference proteome</keyword>